<proteinExistence type="predicted"/>
<feature type="region of interest" description="Disordered" evidence="1">
    <location>
        <begin position="1"/>
        <end position="22"/>
    </location>
</feature>
<evidence type="ECO:0000313" key="2">
    <source>
        <dbReference type="EMBL" id="MFG6271570.1"/>
    </source>
</evidence>
<comment type="caution">
    <text evidence="2">The sequence shown here is derived from an EMBL/GenBank/DDBJ whole genome shotgun (WGS) entry which is preliminary data.</text>
</comment>
<evidence type="ECO:0000256" key="1">
    <source>
        <dbReference type="SAM" id="MobiDB-lite"/>
    </source>
</evidence>
<evidence type="ECO:0000313" key="3">
    <source>
        <dbReference type="Proteomes" id="UP001605989"/>
    </source>
</evidence>
<sequence length="45" mass="5012">MFHAAPRQIQRREPAGMGRVGIRRPDAWSPVLKLYHSPAGDSKAV</sequence>
<reference evidence="2 3" key="1">
    <citation type="submission" date="2024-10" db="EMBL/GenBank/DDBJ databases">
        <authorList>
            <person name="Sang B.-I."/>
            <person name="Prabhaharan D."/>
        </authorList>
    </citation>
    <scope>NUCLEOTIDE SEQUENCE [LARGE SCALE GENOMIC DNA]</scope>
    <source>
        <strain evidence="2 3">MH</strain>
    </source>
</reference>
<keyword evidence="3" id="KW-1185">Reference proteome</keyword>
<dbReference type="Proteomes" id="UP001605989">
    <property type="component" value="Unassembled WGS sequence"/>
</dbReference>
<protein>
    <submittedName>
        <fullName evidence="2">Uncharacterized protein</fullName>
    </submittedName>
</protein>
<organism evidence="2 3">
    <name type="scientific">Megasphaera hexanoica</name>
    <dbReference type="NCBI Taxonomy" id="1675036"/>
    <lineage>
        <taxon>Bacteria</taxon>
        <taxon>Bacillati</taxon>
        <taxon>Bacillota</taxon>
        <taxon>Negativicutes</taxon>
        <taxon>Veillonellales</taxon>
        <taxon>Veillonellaceae</taxon>
        <taxon>Megasphaera</taxon>
    </lineage>
</organism>
<gene>
    <name evidence="2" type="ORF">ACGTZG_00020</name>
</gene>
<dbReference type="EMBL" id="JBIEKR010000001">
    <property type="protein sequence ID" value="MFG6271570.1"/>
    <property type="molecule type" value="Genomic_DNA"/>
</dbReference>
<dbReference type="RefSeq" id="WP_162816248.1">
    <property type="nucleotide sequence ID" value="NZ_CP011940.1"/>
</dbReference>
<accession>A0ABW7DNK0</accession>
<name>A0ABW7DNK0_9FIRM</name>